<dbReference type="SUPFAM" id="SSF51735">
    <property type="entry name" value="NAD(P)-binding Rossmann-fold domains"/>
    <property type="match status" value="1"/>
</dbReference>
<dbReference type="GO" id="GO:0000166">
    <property type="term" value="F:nucleotide binding"/>
    <property type="evidence" value="ECO:0007669"/>
    <property type="project" value="InterPro"/>
</dbReference>
<gene>
    <name evidence="2" type="ORF">D2V17_15520</name>
</gene>
<proteinExistence type="predicted"/>
<accession>A0A3A1P0Q9</accession>
<dbReference type="OrthoDB" id="9813657at2"/>
<dbReference type="Proteomes" id="UP000265366">
    <property type="component" value="Unassembled WGS sequence"/>
</dbReference>
<dbReference type="EMBL" id="QXFM01000119">
    <property type="protein sequence ID" value="RIV82354.1"/>
    <property type="molecule type" value="Genomic_DNA"/>
</dbReference>
<dbReference type="RefSeq" id="WP_119593782.1">
    <property type="nucleotide sequence ID" value="NZ_QXFM01000119.1"/>
</dbReference>
<dbReference type="InterPro" id="IPR050463">
    <property type="entry name" value="Gfo/Idh/MocA_oxidrdct_glycsds"/>
</dbReference>
<organism evidence="2 3">
    <name type="scientific">Aurantiacibacter xanthus</name>
    <dbReference type="NCBI Taxonomy" id="1784712"/>
    <lineage>
        <taxon>Bacteria</taxon>
        <taxon>Pseudomonadati</taxon>
        <taxon>Pseudomonadota</taxon>
        <taxon>Alphaproteobacteria</taxon>
        <taxon>Sphingomonadales</taxon>
        <taxon>Erythrobacteraceae</taxon>
        <taxon>Aurantiacibacter</taxon>
    </lineage>
</organism>
<name>A0A3A1P0Q9_9SPHN</name>
<protein>
    <submittedName>
        <fullName evidence="2">Gfo/Idh/MocA family oxidoreductase</fullName>
    </submittedName>
</protein>
<evidence type="ECO:0000259" key="1">
    <source>
        <dbReference type="Pfam" id="PF01408"/>
    </source>
</evidence>
<dbReference type="Gene3D" id="3.40.50.720">
    <property type="entry name" value="NAD(P)-binding Rossmann-like Domain"/>
    <property type="match status" value="1"/>
</dbReference>
<dbReference type="InterPro" id="IPR036291">
    <property type="entry name" value="NAD(P)-bd_dom_sf"/>
</dbReference>
<dbReference type="PANTHER" id="PTHR43818:SF7">
    <property type="entry name" value="DEHYDROGENASE"/>
    <property type="match status" value="1"/>
</dbReference>
<keyword evidence="3" id="KW-1185">Reference proteome</keyword>
<dbReference type="InterPro" id="IPR000683">
    <property type="entry name" value="Gfo/Idh/MocA-like_OxRdtase_N"/>
</dbReference>
<feature type="domain" description="Gfo/Idh/MocA-like oxidoreductase N-terminal" evidence="1">
    <location>
        <begin position="5"/>
        <end position="116"/>
    </location>
</feature>
<dbReference type="AlphaFoldDB" id="A0A3A1P0Q9"/>
<dbReference type="PANTHER" id="PTHR43818">
    <property type="entry name" value="BCDNA.GH03377"/>
    <property type="match status" value="1"/>
</dbReference>
<sequence>MTAPIRIAVIGLGKIAHDQHLPAIARSHQFDLVATVDRAGVSEGPTPFFPSIEALIASGIAVDAVAICTPPQVRHDIAQTALEQGWHVLLEKPPGATIAEVVALREAAQERKVTLFTAWHSRFAPAVEAAGAWLKGREMTRAKITWREDVRIWHPGQDWIWAPGGFGVFDPGINGLSIATSILPSPMFVVSSQLSFPANLCAPIAAQVSCRDRSGAPIELDFDFLQEGPQHWDIEVETTSGTLVLSKGGAELSVSEGALGEHDTRGEDLVGEYPGLYRRFAALVRAGVSEVDVSPMRLVADAFLRARIVQVEEFHE</sequence>
<dbReference type="Pfam" id="PF01408">
    <property type="entry name" value="GFO_IDH_MocA"/>
    <property type="match status" value="1"/>
</dbReference>
<comment type="caution">
    <text evidence="2">The sequence shown here is derived from an EMBL/GenBank/DDBJ whole genome shotgun (WGS) entry which is preliminary data.</text>
</comment>
<dbReference type="Gene3D" id="3.30.360.10">
    <property type="entry name" value="Dihydrodipicolinate Reductase, domain 2"/>
    <property type="match status" value="1"/>
</dbReference>
<evidence type="ECO:0000313" key="2">
    <source>
        <dbReference type="EMBL" id="RIV82354.1"/>
    </source>
</evidence>
<reference evidence="2 3" key="1">
    <citation type="submission" date="2018-08" db="EMBL/GenBank/DDBJ databases">
        <title>Erythrobacter zhengii sp.nov., a bacterium isolated from deep-sea sediment.</title>
        <authorList>
            <person name="Fang C."/>
            <person name="Wu Y.-H."/>
            <person name="Sun C."/>
            <person name="Wang H."/>
            <person name="Cheng H."/>
            <person name="Meng F.-X."/>
            <person name="Wang C.-S."/>
            <person name="Xu X.-W."/>
        </authorList>
    </citation>
    <scope>NUCLEOTIDE SEQUENCE [LARGE SCALE GENOMIC DNA]</scope>
    <source>
        <strain evidence="2 3">CCTCC AB 2015396</strain>
    </source>
</reference>
<evidence type="ECO:0000313" key="3">
    <source>
        <dbReference type="Proteomes" id="UP000265366"/>
    </source>
</evidence>